<name>A0AAN0MFI2_9RHOB</name>
<dbReference type="Proteomes" id="UP001470809">
    <property type="component" value="Chromosome"/>
</dbReference>
<keyword evidence="1" id="KW-0732">Signal</keyword>
<dbReference type="EMBL" id="CP151767">
    <property type="protein sequence ID" value="WZU67121.1"/>
    <property type="molecule type" value="Genomic_DNA"/>
</dbReference>
<evidence type="ECO:0000313" key="3">
    <source>
        <dbReference type="Proteomes" id="UP001470809"/>
    </source>
</evidence>
<reference evidence="2 3" key="2">
    <citation type="submission" date="2024-08" db="EMBL/GenBank/DDBJ databases">
        <title>Phylogenomic analyses of a clade within the roseobacter group suggest taxonomic reassignments of species of the genera Aestuariivita, Citreicella, Loktanella, Nautella, Pelagibaca, Ruegeria, Thalassobius, Thiobacimonas and Tropicibacter, and the proposal o.</title>
        <authorList>
            <person name="Jeon C.O."/>
        </authorList>
    </citation>
    <scope>NUCLEOTIDE SEQUENCE [LARGE SCALE GENOMIC DNA]</scope>
    <source>
        <strain evidence="2 3">SS1-5</strain>
    </source>
</reference>
<accession>A0AAN0MFI2</accession>
<sequence length="115" mass="12142">MTRIAILVTALATATSAAFAKSSIDALCGPAHVNEVAAADDVTANPDGFNIRSLQTQLSHGDPRILPASGNTFHLCTASAATPDMDRTKALLLMNERRVKYLFVPNECRKGGSIS</sequence>
<dbReference type="AlphaFoldDB" id="A0AAN0MFI2"/>
<keyword evidence="3" id="KW-1185">Reference proteome</keyword>
<evidence type="ECO:0000256" key="1">
    <source>
        <dbReference type="SAM" id="SignalP"/>
    </source>
</evidence>
<proteinExistence type="predicted"/>
<feature type="signal peptide" evidence="1">
    <location>
        <begin position="1"/>
        <end position="20"/>
    </location>
</feature>
<organism evidence="2 3">
    <name type="scientific">Yoonia rhodophyticola</name>
    <dbReference type="NCBI Taxonomy" id="3137370"/>
    <lineage>
        <taxon>Bacteria</taxon>
        <taxon>Pseudomonadati</taxon>
        <taxon>Pseudomonadota</taxon>
        <taxon>Alphaproteobacteria</taxon>
        <taxon>Rhodobacterales</taxon>
        <taxon>Paracoccaceae</taxon>
        <taxon>Yoonia</taxon>
    </lineage>
</organism>
<feature type="chain" id="PRO_5042898471" evidence="1">
    <location>
        <begin position="21"/>
        <end position="115"/>
    </location>
</feature>
<dbReference type="KEGG" id="yrh:AABB31_19520"/>
<protein>
    <submittedName>
        <fullName evidence="2">Uncharacterized protein</fullName>
    </submittedName>
</protein>
<gene>
    <name evidence="2" type="ORF">AABB31_19520</name>
</gene>
<reference evidence="3" key="1">
    <citation type="submission" date="2024-04" db="EMBL/GenBank/DDBJ databases">
        <title>Phylogenomic analyses of a clade within the roseobacter group suggest taxonomic reassignments of species of the genera Aestuariivita, Citreicella, Loktanella, Nautella, Pelagibaca, Ruegeria, Thalassobius, Thiobacimonas and Tropicibacter, and the proposal o.</title>
        <authorList>
            <person name="Jeon C.O."/>
        </authorList>
    </citation>
    <scope>NUCLEOTIDE SEQUENCE [LARGE SCALE GENOMIC DNA]</scope>
    <source>
        <strain evidence="3">SS1-5</strain>
    </source>
</reference>
<dbReference type="RefSeq" id="WP_342076433.1">
    <property type="nucleotide sequence ID" value="NZ_CP151767.2"/>
</dbReference>
<evidence type="ECO:0000313" key="2">
    <source>
        <dbReference type="EMBL" id="WZU67121.1"/>
    </source>
</evidence>